<feature type="transmembrane region" description="Helical" evidence="5">
    <location>
        <begin position="142"/>
        <end position="163"/>
    </location>
</feature>
<evidence type="ECO:0000259" key="6">
    <source>
        <dbReference type="Pfam" id="PF13515"/>
    </source>
</evidence>
<protein>
    <submittedName>
        <fullName evidence="7">FUSC family protein</fullName>
    </submittedName>
</protein>
<dbReference type="Proteomes" id="UP000290567">
    <property type="component" value="Unassembled WGS sequence"/>
</dbReference>
<dbReference type="AlphaFoldDB" id="A0A4P5P773"/>
<feature type="domain" description="Integral membrane bound transporter" evidence="6">
    <location>
        <begin position="199"/>
        <end position="323"/>
    </location>
</feature>
<dbReference type="Pfam" id="PF13515">
    <property type="entry name" value="FUSC_2"/>
    <property type="match status" value="1"/>
</dbReference>
<dbReference type="InterPro" id="IPR049453">
    <property type="entry name" value="Memb_transporter_dom"/>
</dbReference>
<sequence>MEHSFFRELLHYNQPKDSSLRWIGAGLCMLSVLFTGYFSHQLAIASFGSLGIFTFLYSRPLPIKQSMLRLSTIGSFLLLSNFLGMLSTHLHWTAPLVVALVGFIGRLFFRLYGIAKPGAFFVVMVTAMGASTSIPLQKIPVMSLYFLIGVAFSLFFAAVLSLFDQRKPESSNLLSLTQRINNDPAVIIDSLFYAAVLFLAVYLSFGLQLKNPYWMVVSCAAILQGDNLRAMLHRNIQRIFGSIIGLMIAALLLTLHLSVLQTLVVITLLFMTVEFFIPRNYALAQFFTTPMALMLSMLVRHQYLYTLIQYRFLGIVLGGMLGLGAAWIMTTGLIFYNQKFSLDENFDNETE</sequence>
<feature type="transmembrane region" description="Helical" evidence="5">
    <location>
        <begin position="118"/>
        <end position="136"/>
    </location>
</feature>
<comment type="subcellular location">
    <subcellularLocation>
        <location evidence="1">Membrane</location>
        <topology evidence="1">Multi-pass membrane protein</topology>
    </subcellularLocation>
</comment>
<feature type="transmembrane region" description="Helical" evidence="5">
    <location>
        <begin position="184"/>
        <end position="207"/>
    </location>
</feature>
<evidence type="ECO:0000313" key="8">
    <source>
        <dbReference type="Proteomes" id="UP000290567"/>
    </source>
</evidence>
<dbReference type="EMBL" id="BJCC01000013">
    <property type="protein sequence ID" value="GCF93815.1"/>
    <property type="molecule type" value="Genomic_DNA"/>
</dbReference>
<evidence type="ECO:0000256" key="2">
    <source>
        <dbReference type="ARBA" id="ARBA00022692"/>
    </source>
</evidence>
<dbReference type="GO" id="GO:0016020">
    <property type="term" value="C:membrane"/>
    <property type="evidence" value="ECO:0007669"/>
    <property type="project" value="UniProtKB-SubCell"/>
</dbReference>
<feature type="transmembrane region" description="Helical" evidence="5">
    <location>
        <begin position="282"/>
        <end position="300"/>
    </location>
</feature>
<keyword evidence="4 5" id="KW-0472">Membrane</keyword>
<feature type="transmembrane region" description="Helical" evidence="5">
    <location>
        <begin position="20"/>
        <end position="38"/>
    </location>
</feature>
<keyword evidence="8" id="KW-1185">Reference proteome</keyword>
<dbReference type="OrthoDB" id="581879at2"/>
<feature type="transmembrane region" description="Helical" evidence="5">
    <location>
        <begin position="44"/>
        <end position="61"/>
    </location>
</feature>
<evidence type="ECO:0000313" key="7">
    <source>
        <dbReference type="EMBL" id="GCF93815.1"/>
    </source>
</evidence>
<keyword evidence="2 5" id="KW-0812">Transmembrane</keyword>
<evidence type="ECO:0000256" key="4">
    <source>
        <dbReference type="ARBA" id="ARBA00023136"/>
    </source>
</evidence>
<comment type="caution">
    <text evidence="7">The sequence shown here is derived from an EMBL/GenBank/DDBJ whole genome shotgun (WGS) entry which is preliminary data.</text>
</comment>
<accession>A0A4P5P773</accession>
<feature type="transmembrane region" description="Helical" evidence="5">
    <location>
        <begin position="244"/>
        <end position="270"/>
    </location>
</feature>
<organism evidence="7 8">
    <name type="scientific">Enterococcus florum</name>
    <dbReference type="NCBI Taxonomy" id="2480627"/>
    <lineage>
        <taxon>Bacteria</taxon>
        <taxon>Bacillati</taxon>
        <taxon>Bacillota</taxon>
        <taxon>Bacilli</taxon>
        <taxon>Lactobacillales</taxon>
        <taxon>Enterococcaceae</taxon>
        <taxon>Enterococcus</taxon>
    </lineage>
</organism>
<proteinExistence type="predicted"/>
<gene>
    <name evidence="7" type="ORF">NRIC_17060</name>
</gene>
<keyword evidence="3 5" id="KW-1133">Transmembrane helix</keyword>
<evidence type="ECO:0000256" key="5">
    <source>
        <dbReference type="SAM" id="Phobius"/>
    </source>
</evidence>
<evidence type="ECO:0000256" key="3">
    <source>
        <dbReference type="ARBA" id="ARBA00022989"/>
    </source>
</evidence>
<reference evidence="8" key="1">
    <citation type="submission" date="2019-02" db="EMBL/GenBank/DDBJ databases">
        <title>Draft genome sequence of Enterococcus sp. Gos25-1.</title>
        <authorList>
            <person name="Tanaka N."/>
            <person name="Shiwa Y."/>
            <person name="Fujita N."/>
        </authorList>
    </citation>
    <scope>NUCLEOTIDE SEQUENCE [LARGE SCALE GENOMIC DNA]</scope>
    <source>
        <strain evidence="8">Gos25-1</strain>
    </source>
</reference>
<name>A0A4P5P773_9ENTE</name>
<dbReference type="RefSeq" id="WP_146622258.1">
    <property type="nucleotide sequence ID" value="NZ_BJCC01000013.1"/>
</dbReference>
<evidence type="ECO:0000256" key="1">
    <source>
        <dbReference type="ARBA" id="ARBA00004141"/>
    </source>
</evidence>
<feature type="transmembrane region" description="Helical" evidence="5">
    <location>
        <begin position="312"/>
        <end position="336"/>
    </location>
</feature>
<feature type="transmembrane region" description="Helical" evidence="5">
    <location>
        <begin position="68"/>
        <end position="86"/>
    </location>
</feature>